<dbReference type="EMBL" id="LT853885">
    <property type="protein sequence ID" value="SMR01846.1"/>
    <property type="molecule type" value="Genomic_DNA"/>
</dbReference>
<dbReference type="EC" id="3.2.2.23" evidence="2"/>
<sequence length="87" mass="9677">MAGAVRTGSTSMHACPSVFCVQCDHDRLTCGFDTRRMPEGPSLVILREQADAFAGRKILHVSGNSKQEIVRLHQQKVLALRSWGKHF</sequence>
<name>A0A1Y6HF91_9XANT</name>
<protein>
    <submittedName>
        <fullName evidence="2">DNA-formamidopyrimidine glycosylase</fullName>
        <ecNumber evidence="2">3.2.2.23</ecNumber>
    </submittedName>
</protein>
<evidence type="ECO:0000313" key="3">
    <source>
        <dbReference type="Proteomes" id="UP000195877"/>
    </source>
</evidence>
<evidence type="ECO:0000313" key="2">
    <source>
        <dbReference type="EMBL" id="SMR01846.1"/>
    </source>
</evidence>
<evidence type="ECO:0000313" key="4">
    <source>
        <dbReference type="Proteomes" id="UP000195953"/>
    </source>
</evidence>
<evidence type="ECO:0000313" key="1">
    <source>
        <dbReference type="EMBL" id="SMR00704.1"/>
    </source>
</evidence>
<dbReference type="GO" id="GO:0008534">
    <property type="term" value="F:oxidized purine nucleobase lesion DNA N-glycosylase activity"/>
    <property type="evidence" value="ECO:0007669"/>
    <property type="project" value="UniProtKB-EC"/>
</dbReference>
<keyword evidence="2" id="KW-0326">Glycosidase</keyword>
<reference evidence="2 4" key="1">
    <citation type="submission" date="2017-05" db="EMBL/GenBank/DDBJ databases">
        <authorList>
            <person name="Song R."/>
            <person name="Chenine A.L."/>
            <person name="Ruprecht R.M."/>
        </authorList>
    </citation>
    <scope>NUCLEOTIDE SEQUENCE [LARGE SCALE GENOMIC DNA]</scope>
    <source>
        <strain evidence="2">PD5205</strain>
    </source>
</reference>
<organism evidence="2 4">
    <name type="scientific">Xanthomonas fragariae</name>
    <dbReference type="NCBI Taxonomy" id="48664"/>
    <lineage>
        <taxon>Bacteria</taxon>
        <taxon>Pseudomonadati</taxon>
        <taxon>Pseudomonadota</taxon>
        <taxon>Gammaproteobacteria</taxon>
        <taxon>Lysobacterales</taxon>
        <taxon>Lysobacteraceae</taxon>
        <taxon>Xanthomonas</taxon>
    </lineage>
</organism>
<reference evidence="1 3" key="2">
    <citation type="submission" date="2017-05" db="EMBL/GenBank/DDBJ databases">
        <authorList>
            <person name="Blom J."/>
        </authorList>
    </citation>
    <scope>NUCLEOTIDE SEQUENCE [LARGE SCALE GENOMIC DNA]</scope>
    <source>
        <strain evidence="1">PD885</strain>
    </source>
</reference>
<dbReference type="AlphaFoldDB" id="A0A1Y6HF91"/>
<keyword evidence="3" id="KW-1185">Reference proteome</keyword>
<accession>A0A1Y6HF91</accession>
<gene>
    <name evidence="2" type="primary">mutM1_1</name>
    <name evidence="2" type="ORF">PD5205_00526</name>
    <name evidence="1" type="ORF">PD885_03483</name>
</gene>
<keyword evidence="2" id="KW-0378">Hydrolase</keyword>
<dbReference type="Proteomes" id="UP000195953">
    <property type="component" value="Chromosome 1"/>
</dbReference>
<proteinExistence type="predicted"/>
<dbReference type="Proteomes" id="UP000195877">
    <property type="component" value="Chromosome 1"/>
</dbReference>
<dbReference type="EMBL" id="LT853882">
    <property type="protein sequence ID" value="SMR00704.1"/>
    <property type="molecule type" value="Genomic_DNA"/>
</dbReference>